<accession>X1G807</accession>
<evidence type="ECO:0000313" key="1">
    <source>
        <dbReference type="EMBL" id="GAH53392.1"/>
    </source>
</evidence>
<dbReference type="EMBL" id="BARU01024793">
    <property type="protein sequence ID" value="GAH53392.1"/>
    <property type="molecule type" value="Genomic_DNA"/>
</dbReference>
<organism evidence="1">
    <name type="scientific">marine sediment metagenome</name>
    <dbReference type="NCBI Taxonomy" id="412755"/>
    <lineage>
        <taxon>unclassified sequences</taxon>
        <taxon>metagenomes</taxon>
        <taxon>ecological metagenomes</taxon>
    </lineage>
</organism>
<sequence>VSMVMIKGYLIKNPKVKKVKNLKEFEPLEL</sequence>
<comment type="caution">
    <text evidence="1">The sequence shown here is derived from an EMBL/GenBank/DDBJ whole genome shotgun (WGS) entry which is preliminary data.</text>
</comment>
<protein>
    <submittedName>
        <fullName evidence="1">Uncharacterized protein</fullName>
    </submittedName>
</protein>
<proteinExistence type="predicted"/>
<gene>
    <name evidence="1" type="ORF">S03H2_40035</name>
</gene>
<dbReference type="AlphaFoldDB" id="X1G807"/>
<reference evidence="1" key="1">
    <citation type="journal article" date="2014" name="Front. Microbiol.">
        <title>High frequency of phylogenetically diverse reductive dehalogenase-homologous genes in deep subseafloor sedimentary metagenomes.</title>
        <authorList>
            <person name="Kawai M."/>
            <person name="Futagami T."/>
            <person name="Toyoda A."/>
            <person name="Takaki Y."/>
            <person name="Nishi S."/>
            <person name="Hori S."/>
            <person name="Arai W."/>
            <person name="Tsubouchi T."/>
            <person name="Morono Y."/>
            <person name="Uchiyama I."/>
            <person name="Ito T."/>
            <person name="Fujiyama A."/>
            <person name="Inagaki F."/>
            <person name="Takami H."/>
        </authorList>
    </citation>
    <scope>NUCLEOTIDE SEQUENCE</scope>
    <source>
        <strain evidence="1">Expedition CK06-06</strain>
    </source>
</reference>
<feature type="non-terminal residue" evidence="1">
    <location>
        <position position="1"/>
    </location>
</feature>
<name>X1G807_9ZZZZ</name>